<dbReference type="PROSITE" id="PS50035">
    <property type="entry name" value="PLD"/>
    <property type="match status" value="2"/>
</dbReference>
<feature type="region of interest" description="Disordered" evidence="10">
    <location>
        <begin position="395"/>
        <end position="425"/>
    </location>
</feature>
<gene>
    <name evidence="9" type="primary">clsB</name>
    <name evidence="12" type="ORF">WQQ_17330</name>
</gene>
<comment type="subcellular location">
    <subcellularLocation>
        <location evidence="9">Cell membrane</location>
        <topology evidence="9">Peripheral membrane protein</topology>
    </subcellularLocation>
</comment>
<feature type="active site" evidence="9">
    <location>
        <position position="119"/>
    </location>
</feature>
<feature type="domain" description="PLD phosphodiesterase" evidence="11">
    <location>
        <begin position="112"/>
        <end position="139"/>
    </location>
</feature>
<feature type="active site" evidence="9">
    <location>
        <position position="124"/>
    </location>
</feature>
<dbReference type="RefSeq" id="WP_007184682.1">
    <property type="nucleotide sequence ID" value="NZ_AKGD01000001.1"/>
</dbReference>
<dbReference type="AlphaFoldDB" id="I8I5C8"/>
<reference evidence="12 13" key="1">
    <citation type="journal article" date="2012" name="J. Bacteriol.">
        <title>Genome Sequence of n-Alkane-Degrading Hydrocarboniphaga effusa Strain AP103T (ATCC BAA-332T).</title>
        <authorList>
            <person name="Chang H.K."/>
            <person name="Zylstra G.J."/>
            <person name="Chae J.C."/>
        </authorList>
    </citation>
    <scope>NUCLEOTIDE SEQUENCE [LARGE SCALE GENOMIC DNA]</scope>
    <source>
        <strain evidence="12 13">AP103</strain>
    </source>
</reference>
<dbReference type="GO" id="GO:0005886">
    <property type="term" value="C:plasma membrane"/>
    <property type="evidence" value="ECO:0007669"/>
    <property type="project" value="UniProtKB-SubCell"/>
</dbReference>
<keyword evidence="3 9" id="KW-0808">Transferase</keyword>
<dbReference type="SUPFAM" id="SSF56024">
    <property type="entry name" value="Phospholipase D/nuclease"/>
    <property type="match status" value="2"/>
</dbReference>
<sequence length="425" mass="49103">MKDDRRHPWRAGNRVQLLENGEAYYPRVLEIVNAAEKEIFVETFILFDDPVGKPFQQALIAAARRGCRVELTVDGYGSANLTPEFIGEMTSVGIQFHVYRPQPKVMGMRTNLFRRLHRKLIVVDGRIAFCGGINIAFDHVADFGPTSKQDYAVEVEGPIVRDIHRFVELSVAKSEAKQNRLKRWWQRRKQAIPEPEHASVGSVNAMFVIRDNERHHDDIERQYRLAIKSARSRIVIANAYFFPGWRLLRNLRDAARRGVDVTLILQGKPDMWYVKWVAENLYHYLMKAGVRIYEYCERPLHAKVAVIDDHWATVGSSNLDPLSLYLNLESNLVFRDAAFNAHLASRLRHLMQQCCREVQWDSIPHRDIRRQLFVFITYHLGRRFPAWAGWRPAHAQKQGIAAPDSRPPDDQREAPGSLQAQSAKH</sequence>
<evidence type="ECO:0000256" key="1">
    <source>
        <dbReference type="ARBA" id="ARBA00022475"/>
    </source>
</evidence>
<feature type="domain" description="PLD phosphodiesterase" evidence="11">
    <location>
        <begin position="296"/>
        <end position="323"/>
    </location>
</feature>
<dbReference type="NCBIfam" id="NF008427">
    <property type="entry name" value="PRK11263.1"/>
    <property type="match status" value="1"/>
</dbReference>
<dbReference type="OrthoDB" id="9762009at2"/>
<dbReference type="STRING" id="1172194.WQQ_17330"/>
<dbReference type="InterPro" id="IPR030872">
    <property type="entry name" value="Cardiolipin_synth_ClsB"/>
</dbReference>
<keyword evidence="4" id="KW-0677">Repeat</keyword>
<evidence type="ECO:0000256" key="6">
    <source>
        <dbReference type="ARBA" id="ARBA00023136"/>
    </source>
</evidence>
<dbReference type="PANTHER" id="PTHR21248">
    <property type="entry name" value="CARDIOLIPIN SYNTHASE"/>
    <property type="match status" value="1"/>
</dbReference>
<dbReference type="PATRIC" id="fig|1172194.4.peg.1674"/>
<dbReference type="CDD" id="cd09159">
    <property type="entry name" value="PLDc_ybhO_like_2"/>
    <property type="match status" value="1"/>
</dbReference>
<evidence type="ECO:0000259" key="11">
    <source>
        <dbReference type="PROSITE" id="PS50035"/>
    </source>
</evidence>
<evidence type="ECO:0000256" key="4">
    <source>
        <dbReference type="ARBA" id="ARBA00022737"/>
    </source>
</evidence>
<comment type="function">
    <text evidence="9">Catalyzes the phosphatidyl group transfer from one phosphatidylglycerol molecule to another to form cardiolipin (CL) (diphosphatidylglycerol) and glycerol.</text>
</comment>
<evidence type="ECO:0000256" key="7">
    <source>
        <dbReference type="ARBA" id="ARBA00023209"/>
    </source>
</evidence>
<dbReference type="InterPro" id="IPR001736">
    <property type="entry name" value="PLipase_D/transphosphatidylase"/>
</dbReference>
<keyword evidence="6 9" id="KW-0472">Membrane</keyword>
<dbReference type="HAMAP" id="MF_01917">
    <property type="entry name" value="Cardiolipin_synth_ClsB"/>
    <property type="match status" value="1"/>
</dbReference>
<dbReference type="SMART" id="SM00155">
    <property type="entry name" value="PLDc"/>
    <property type="match status" value="2"/>
</dbReference>
<feature type="active site" evidence="9">
    <location>
        <position position="117"/>
    </location>
</feature>
<evidence type="ECO:0000313" key="12">
    <source>
        <dbReference type="EMBL" id="EIT71596.1"/>
    </source>
</evidence>
<feature type="active site" evidence="9">
    <location>
        <position position="301"/>
    </location>
</feature>
<dbReference type="EMBL" id="AKGD01000001">
    <property type="protein sequence ID" value="EIT71596.1"/>
    <property type="molecule type" value="Genomic_DNA"/>
</dbReference>
<evidence type="ECO:0000256" key="5">
    <source>
        <dbReference type="ARBA" id="ARBA00023098"/>
    </source>
</evidence>
<keyword evidence="7 9" id="KW-0594">Phospholipid biosynthesis</keyword>
<organism evidence="12 13">
    <name type="scientific">Hydrocarboniphaga effusa AP103</name>
    <dbReference type="NCBI Taxonomy" id="1172194"/>
    <lineage>
        <taxon>Bacteria</taxon>
        <taxon>Pseudomonadati</taxon>
        <taxon>Pseudomonadota</taxon>
        <taxon>Gammaproteobacteria</taxon>
        <taxon>Nevskiales</taxon>
        <taxon>Nevskiaceae</taxon>
        <taxon>Hydrocarboniphaga</taxon>
    </lineage>
</organism>
<evidence type="ECO:0000256" key="9">
    <source>
        <dbReference type="HAMAP-Rule" id="MF_01917"/>
    </source>
</evidence>
<dbReference type="CDD" id="cd09110">
    <property type="entry name" value="PLDc_CLS_1"/>
    <property type="match status" value="1"/>
</dbReference>
<proteinExistence type="inferred from homology"/>
<dbReference type="Proteomes" id="UP000003704">
    <property type="component" value="Unassembled WGS sequence"/>
</dbReference>
<feature type="active site" evidence="9">
    <location>
        <position position="303"/>
    </location>
</feature>
<evidence type="ECO:0000256" key="3">
    <source>
        <dbReference type="ARBA" id="ARBA00022679"/>
    </source>
</evidence>
<evidence type="ECO:0000256" key="8">
    <source>
        <dbReference type="ARBA" id="ARBA00023264"/>
    </source>
</evidence>
<comment type="similarity">
    <text evidence="9">Belongs to the phospholipase D family. Cardiolipin synthase subfamily. ClsB sub-subfamily.</text>
</comment>
<dbReference type="GO" id="GO:0032049">
    <property type="term" value="P:cardiolipin biosynthetic process"/>
    <property type="evidence" value="ECO:0007669"/>
    <property type="project" value="InterPro"/>
</dbReference>
<evidence type="ECO:0000313" key="13">
    <source>
        <dbReference type="Proteomes" id="UP000003704"/>
    </source>
</evidence>
<keyword evidence="13" id="KW-1185">Reference proteome</keyword>
<protein>
    <recommendedName>
        <fullName evidence="9">Cardiolipin synthase B</fullName>
        <shortName evidence="9">CL synthase</shortName>
        <ecNumber evidence="9">2.7.8.-</ecNumber>
    </recommendedName>
</protein>
<dbReference type="Pfam" id="PF13091">
    <property type="entry name" value="PLDc_2"/>
    <property type="match status" value="2"/>
</dbReference>
<keyword evidence="1 9" id="KW-1003">Cell membrane</keyword>
<evidence type="ECO:0000256" key="10">
    <source>
        <dbReference type="SAM" id="MobiDB-lite"/>
    </source>
</evidence>
<dbReference type="InterPro" id="IPR025202">
    <property type="entry name" value="PLD-like_dom"/>
</dbReference>
<feature type="active site" evidence="9">
    <location>
        <position position="308"/>
    </location>
</feature>
<evidence type="ECO:0000256" key="2">
    <source>
        <dbReference type="ARBA" id="ARBA00022516"/>
    </source>
</evidence>
<accession>I8I5C8</accession>
<dbReference type="EC" id="2.7.8.-" evidence="9"/>
<dbReference type="PANTHER" id="PTHR21248:SF23">
    <property type="entry name" value="CARDIOLIPIN SYNTHASE B"/>
    <property type="match status" value="1"/>
</dbReference>
<keyword evidence="8 9" id="KW-1208">Phospholipid metabolism</keyword>
<comment type="caution">
    <text evidence="12">The sequence shown here is derived from an EMBL/GenBank/DDBJ whole genome shotgun (WGS) entry which is preliminary data.</text>
</comment>
<name>I8I5C8_9GAMM</name>
<dbReference type="Gene3D" id="3.30.870.10">
    <property type="entry name" value="Endonuclease Chain A"/>
    <property type="match status" value="2"/>
</dbReference>
<comment type="catalytic activity">
    <reaction evidence="9">
        <text>2 a 1,2-diacyl-sn-glycero-3-phospho-(1'-sn-glycerol) = a cardiolipin + glycerol</text>
        <dbReference type="Rhea" id="RHEA:31451"/>
        <dbReference type="ChEBI" id="CHEBI:17754"/>
        <dbReference type="ChEBI" id="CHEBI:62237"/>
        <dbReference type="ChEBI" id="CHEBI:64716"/>
    </reaction>
</comment>
<dbReference type="GO" id="GO:0008808">
    <property type="term" value="F:cardiolipin synthase activity"/>
    <property type="evidence" value="ECO:0007669"/>
    <property type="project" value="InterPro"/>
</dbReference>
<keyword evidence="5 9" id="KW-0443">Lipid metabolism</keyword>
<keyword evidence="2 9" id="KW-0444">Lipid biosynthesis</keyword>